<reference evidence="1" key="1">
    <citation type="journal article" date="2020" name="Stud. Mycol.">
        <title>101 Dothideomycetes genomes: a test case for predicting lifestyles and emergence of pathogens.</title>
        <authorList>
            <person name="Haridas S."/>
            <person name="Albert R."/>
            <person name="Binder M."/>
            <person name="Bloem J."/>
            <person name="Labutti K."/>
            <person name="Salamov A."/>
            <person name="Andreopoulos B."/>
            <person name="Baker S."/>
            <person name="Barry K."/>
            <person name="Bills G."/>
            <person name="Bluhm B."/>
            <person name="Cannon C."/>
            <person name="Castanera R."/>
            <person name="Culley D."/>
            <person name="Daum C."/>
            <person name="Ezra D."/>
            <person name="Gonzalez J."/>
            <person name="Henrissat B."/>
            <person name="Kuo A."/>
            <person name="Liang C."/>
            <person name="Lipzen A."/>
            <person name="Lutzoni F."/>
            <person name="Magnuson J."/>
            <person name="Mondo S."/>
            <person name="Nolan M."/>
            <person name="Ohm R."/>
            <person name="Pangilinan J."/>
            <person name="Park H.-J."/>
            <person name="Ramirez L."/>
            <person name="Alfaro M."/>
            <person name="Sun H."/>
            <person name="Tritt A."/>
            <person name="Yoshinaga Y."/>
            <person name="Zwiers L.-H."/>
            <person name="Turgeon B."/>
            <person name="Goodwin S."/>
            <person name="Spatafora J."/>
            <person name="Crous P."/>
            <person name="Grigoriev I."/>
        </authorList>
    </citation>
    <scope>NUCLEOTIDE SEQUENCE</scope>
    <source>
        <strain evidence="1">CBS 525.71</strain>
    </source>
</reference>
<proteinExistence type="predicted"/>
<evidence type="ECO:0000313" key="1">
    <source>
        <dbReference type="EMBL" id="KAF2629833.1"/>
    </source>
</evidence>
<organism evidence="1 2">
    <name type="scientific">Macroventuria anomochaeta</name>
    <dbReference type="NCBI Taxonomy" id="301207"/>
    <lineage>
        <taxon>Eukaryota</taxon>
        <taxon>Fungi</taxon>
        <taxon>Dikarya</taxon>
        <taxon>Ascomycota</taxon>
        <taxon>Pezizomycotina</taxon>
        <taxon>Dothideomycetes</taxon>
        <taxon>Pleosporomycetidae</taxon>
        <taxon>Pleosporales</taxon>
        <taxon>Pleosporineae</taxon>
        <taxon>Didymellaceae</taxon>
        <taxon>Macroventuria</taxon>
    </lineage>
</organism>
<evidence type="ECO:0000313" key="2">
    <source>
        <dbReference type="Proteomes" id="UP000799754"/>
    </source>
</evidence>
<protein>
    <submittedName>
        <fullName evidence="1">Succinate dehydrogenase</fullName>
    </submittedName>
</protein>
<gene>
    <name evidence="1" type="ORF">BU25DRAFT_336893</name>
</gene>
<dbReference type="EMBL" id="MU006709">
    <property type="protein sequence ID" value="KAF2629833.1"/>
    <property type="molecule type" value="Genomic_DNA"/>
</dbReference>
<comment type="caution">
    <text evidence="1">The sequence shown here is derived from an EMBL/GenBank/DDBJ whole genome shotgun (WGS) entry which is preliminary data.</text>
</comment>
<dbReference type="Proteomes" id="UP000799754">
    <property type="component" value="Unassembled WGS sequence"/>
</dbReference>
<keyword evidence="2" id="KW-1185">Reference proteome</keyword>
<name>A0ACB6S788_9PLEO</name>
<sequence>MRAFARAVQRQRFGARNSPFHQSRKQRGFASINAQDVKGLTVIDHYYEYDFGTFIANIYRTLLIPLSALVVGAGGAGLRAAVGLTEAGLKTACVSKLFPTRSHTVAAQGGINAALGNMTEDDWRWHMYDTVKGSDWLGDQDAIHYMTKEAIPAVVELENYGMPFSRTNEGTIYQRALGGQSLKYGKGGQAYRTACASDRTGHAMLHTLYGQSLKAGVQFFIEWFALDLIMSEGKCVGITALNMEDGTCHRMFAKNTVLATGGYGRAYFSATSAHTSTGDGSAMASRAGLPLQDMEFVQFHPSGIYGAGVLITEGARGEGGYLLNSEGERFMERYAPTAKDLASRDVVSRSMNLEIIEGRGCGERKDFINLQLSHLPKEIIHERLPGIAETAAIFAGIDITKEPIPVLPTVHYCMGGIPTNYHGQVLDVKDGNDQVVDGLYAAGEAACVSVHGANRLGANSLLDIVVFGRATALHIADNHTPGATHNPSERNIGLDSISEITTFLDSAGSTPTSSLRSDMQSTMQKTTAVFRKQDSLTQGNLQLSSIESSFKRDLGVTDKSLIWNTDLVETLELRNLLTNAVQTSRAALTRTESRGAHARDDYKERDDKDWMVHSLTWQKEIGDEVKWGTRAVTMGTLDEDECKSVPPVKRSY</sequence>
<accession>A0ACB6S788</accession>